<proteinExistence type="predicted"/>
<gene>
    <name evidence="1" type="ORF">PMAYCL1PPCAC_22669</name>
</gene>
<organism evidence="1 2">
    <name type="scientific">Pristionchus mayeri</name>
    <dbReference type="NCBI Taxonomy" id="1317129"/>
    <lineage>
        <taxon>Eukaryota</taxon>
        <taxon>Metazoa</taxon>
        <taxon>Ecdysozoa</taxon>
        <taxon>Nematoda</taxon>
        <taxon>Chromadorea</taxon>
        <taxon>Rhabditida</taxon>
        <taxon>Rhabditina</taxon>
        <taxon>Diplogasteromorpha</taxon>
        <taxon>Diplogasteroidea</taxon>
        <taxon>Neodiplogasteridae</taxon>
        <taxon>Pristionchus</taxon>
    </lineage>
</organism>
<evidence type="ECO:0000313" key="1">
    <source>
        <dbReference type="EMBL" id="GMR52474.1"/>
    </source>
</evidence>
<feature type="non-terminal residue" evidence="1">
    <location>
        <position position="277"/>
    </location>
</feature>
<dbReference type="AlphaFoldDB" id="A0AAN5CXH5"/>
<dbReference type="Proteomes" id="UP001328107">
    <property type="component" value="Unassembled WGS sequence"/>
</dbReference>
<accession>A0AAN5CXH5</accession>
<keyword evidence="2" id="KW-1185">Reference proteome</keyword>
<protein>
    <submittedName>
        <fullName evidence="1">Uncharacterized protein</fullName>
    </submittedName>
</protein>
<reference evidence="2" key="1">
    <citation type="submission" date="2022-10" db="EMBL/GenBank/DDBJ databases">
        <title>Genome assembly of Pristionchus species.</title>
        <authorList>
            <person name="Yoshida K."/>
            <person name="Sommer R.J."/>
        </authorList>
    </citation>
    <scope>NUCLEOTIDE SEQUENCE [LARGE SCALE GENOMIC DNA]</scope>
    <source>
        <strain evidence="2">RS5460</strain>
    </source>
</reference>
<comment type="caution">
    <text evidence="1">The sequence shown here is derived from an EMBL/GenBank/DDBJ whole genome shotgun (WGS) entry which is preliminary data.</text>
</comment>
<name>A0AAN5CXH5_9BILA</name>
<sequence length="277" mass="30955">MEQDNVLKMSALKGDSFGYAVTGFYCMLEYPASKLNHSMIPVLPPIPGFDVNNVLITASSCNYCPIHQVGCDTSPRTDLTVVCICPPELPIVDLRESHDGFFRMKSSFDDDTDLRRCSRVKWRVYTLNDKGKLNLDASEVELPPFKQESDACQATARQMTEEDGNWKYECLRGSYSLLSNGFPSYVCPFKGKLGRIFVGTTAGGSVSSPISEEDSRGSYAFHLLNIPRLSNRTTVTNGNYDYTSIVYDRTDETVKISKSEDGDFTLQVTGFYCIQSY</sequence>
<evidence type="ECO:0000313" key="2">
    <source>
        <dbReference type="Proteomes" id="UP001328107"/>
    </source>
</evidence>
<dbReference type="EMBL" id="BTRK01000005">
    <property type="protein sequence ID" value="GMR52474.1"/>
    <property type="molecule type" value="Genomic_DNA"/>
</dbReference>